<dbReference type="OrthoDB" id="10254221at2759"/>
<sequence length="275" mass="30684">MASMIESLPTLALLGATGKTGREVLKLLLKRDFQWLRIYVRSKQKLLNLFPQLISDARIQICEGQVTDQKTMQECLSGAQVIIYTIGGYSYFPDNSLQNSAESMVAALRELQARNTGGSWERPRVIFLSSSTLNTRFAAARPRLIDWLIKTAFQNGYNDLKRAVKAVQADPSLLSVLFVQPAVLVEEDSTGSYVSVDDVKLACSYEDLGAGFVELALNRGYDELHEIGCSSSKGNRVPRYLPIMLRKIAAGFFAFYVPGALQVTNALETMQRWIW</sequence>
<feature type="domain" description="NAD(P)-binding" evidence="2">
    <location>
        <begin position="15"/>
        <end position="198"/>
    </location>
</feature>
<name>A0A072NVZ0_9EURO</name>
<comment type="similarity">
    <text evidence="1">Belongs to the avfA family.</text>
</comment>
<dbReference type="GeneID" id="25287701"/>
<keyword evidence="4" id="KW-1185">Reference proteome</keyword>
<dbReference type="PANTHER" id="PTHR15020:SF50">
    <property type="entry name" value="UPF0659 PROTEIN YMR090W"/>
    <property type="match status" value="1"/>
</dbReference>
<reference evidence="3 4" key="1">
    <citation type="submission" date="2013-03" db="EMBL/GenBank/DDBJ databases">
        <title>The Genome Sequence of Exophiala aquamarina CBS 119918.</title>
        <authorList>
            <consortium name="The Broad Institute Genomics Platform"/>
            <person name="Cuomo C."/>
            <person name="de Hoog S."/>
            <person name="Gorbushina A."/>
            <person name="Walker B."/>
            <person name="Young S.K."/>
            <person name="Zeng Q."/>
            <person name="Gargeya S."/>
            <person name="Fitzgerald M."/>
            <person name="Haas B."/>
            <person name="Abouelleil A."/>
            <person name="Allen A.W."/>
            <person name="Alvarado L."/>
            <person name="Arachchi H.M."/>
            <person name="Berlin A.M."/>
            <person name="Chapman S.B."/>
            <person name="Gainer-Dewar J."/>
            <person name="Goldberg J."/>
            <person name="Griggs A."/>
            <person name="Gujja S."/>
            <person name="Hansen M."/>
            <person name="Howarth C."/>
            <person name="Imamovic A."/>
            <person name="Ireland A."/>
            <person name="Larimer J."/>
            <person name="McCowan C."/>
            <person name="Murphy C."/>
            <person name="Pearson M."/>
            <person name="Poon T.W."/>
            <person name="Priest M."/>
            <person name="Roberts A."/>
            <person name="Saif S."/>
            <person name="Shea T."/>
            <person name="Sisk P."/>
            <person name="Sykes S."/>
            <person name="Wortman J."/>
            <person name="Nusbaum C."/>
            <person name="Birren B."/>
        </authorList>
    </citation>
    <scope>NUCLEOTIDE SEQUENCE [LARGE SCALE GENOMIC DNA]</scope>
    <source>
        <strain evidence="3 4">CBS 119918</strain>
    </source>
</reference>
<dbReference type="SUPFAM" id="SSF51735">
    <property type="entry name" value="NAD(P)-binding Rossmann-fold domains"/>
    <property type="match status" value="1"/>
</dbReference>
<dbReference type="VEuPathDB" id="FungiDB:A1O9_12807"/>
<protein>
    <recommendedName>
        <fullName evidence="2">NAD(P)-binding domain-containing protein</fullName>
    </recommendedName>
</protein>
<dbReference type="HOGENOM" id="CLU_090039_0_0_1"/>
<accession>A0A072NVZ0</accession>
<dbReference type="InterPro" id="IPR036291">
    <property type="entry name" value="NAD(P)-bd_dom_sf"/>
</dbReference>
<dbReference type="STRING" id="1182545.A0A072NVZ0"/>
<proteinExistence type="inferred from homology"/>
<comment type="caution">
    <text evidence="3">The sequence shown here is derived from an EMBL/GenBank/DDBJ whole genome shotgun (WGS) entry which is preliminary data.</text>
</comment>
<evidence type="ECO:0000313" key="4">
    <source>
        <dbReference type="Proteomes" id="UP000027920"/>
    </source>
</evidence>
<evidence type="ECO:0000256" key="1">
    <source>
        <dbReference type="ARBA" id="ARBA00038376"/>
    </source>
</evidence>
<dbReference type="Gene3D" id="3.40.50.720">
    <property type="entry name" value="NAD(P)-binding Rossmann-like Domain"/>
    <property type="match status" value="1"/>
</dbReference>
<dbReference type="Pfam" id="PF13460">
    <property type="entry name" value="NAD_binding_10"/>
    <property type="match status" value="1"/>
</dbReference>
<dbReference type="EMBL" id="AMGV01000027">
    <property type="protein sequence ID" value="KEF51193.1"/>
    <property type="molecule type" value="Genomic_DNA"/>
</dbReference>
<dbReference type="Proteomes" id="UP000027920">
    <property type="component" value="Unassembled WGS sequence"/>
</dbReference>
<organism evidence="3 4">
    <name type="scientific">Exophiala aquamarina CBS 119918</name>
    <dbReference type="NCBI Taxonomy" id="1182545"/>
    <lineage>
        <taxon>Eukaryota</taxon>
        <taxon>Fungi</taxon>
        <taxon>Dikarya</taxon>
        <taxon>Ascomycota</taxon>
        <taxon>Pezizomycotina</taxon>
        <taxon>Eurotiomycetes</taxon>
        <taxon>Chaetothyriomycetidae</taxon>
        <taxon>Chaetothyriales</taxon>
        <taxon>Herpotrichiellaceae</taxon>
        <taxon>Exophiala</taxon>
    </lineage>
</organism>
<evidence type="ECO:0000259" key="2">
    <source>
        <dbReference type="Pfam" id="PF13460"/>
    </source>
</evidence>
<dbReference type="RefSeq" id="XP_013253783.1">
    <property type="nucleotide sequence ID" value="XM_013398329.1"/>
</dbReference>
<gene>
    <name evidence="3" type="ORF">A1O9_12807</name>
</gene>
<dbReference type="PANTHER" id="PTHR15020">
    <property type="entry name" value="FLAVIN REDUCTASE-RELATED"/>
    <property type="match status" value="1"/>
</dbReference>
<evidence type="ECO:0000313" key="3">
    <source>
        <dbReference type="EMBL" id="KEF51193.1"/>
    </source>
</evidence>
<dbReference type="AlphaFoldDB" id="A0A072NVZ0"/>
<dbReference type="InterPro" id="IPR016040">
    <property type="entry name" value="NAD(P)-bd_dom"/>
</dbReference>